<evidence type="ECO:0000313" key="4">
    <source>
        <dbReference type="Proteomes" id="UP000694700"/>
    </source>
</evidence>
<dbReference type="Proteomes" id="UP000694700">
    <property type="component" value="Unplaced"/>
</dbReference>
<feature type="domain" description="BICC1 first type I KH" evidence="2">
    <location>
        <begin position="48"/>
        <end position="101"/>
    </location>
</feature>
<feature type="region of interest" description="Disordered" evidence="1">
    <location>
        <begin position="1"/>
        <end position="47"/>
    </location>
</feature>
<feature type="compositionally biased region" description="Basic and acidic residues" evidence="1">
    <location>
        <begin position="8"/>
        <end position="21"/>
    </location>
</feature>
<protein>
    <recommendedName>
        <fullName evidence="2">BICC1 first type I KH domain-containing protein</fullName>
    </recommendedName>
</protein>
<dbReference type="Pfam" id="PF24234">
    <property type="entry name" value="KH_BICC1_1st"/>
    <property type="match status" value="1"/>
</dbReference>
<organism evidence="3 4">
    <name type="scientific">Cyprinus carpio</name>
    <name type="common">Common carp</name>
    <dbReference type="NCBI Taxonomy" id="7962"/>
    <lineage>
        <taxon>Eukaryota</taxon>
        <taxon>Metazoa</taxon>
        <taxon>Chordata</taxon>
        <taxon>Craniata</taxon>
        <taxon>Vertebrata</taxon>
        <taxon>Euteleostomi</taxon>
        <taxon>Actinopterygii</taxon>
        <taxon>Neopterygii</taxon>
        <taxon>Teleostei</taxon>
        <taxon>Ostariophysi</taxon>
        <taxon>Cypriniformes</taxon>
        <taxon>Cyprinidae</taxon>
        <taxon>Cyprininae</taxon>
        <taxon>Cyprinus</taxon>
    </lineage>
</organism>
<sequence>MAEPLSFMHHDQGSSSERSDDSPSAVSEDDSSGHCGHISPPDPDWTEERFRVDRKKLETMLLAASEGRINGGEDFFQKVMDETNTQIAWPSKLKIGAKSKKGIRNTQTSYDYLLTICLCLSYSFIKVVHVKDENCHLLTFMLFLNLYDFLLYVEYRYIDKYLFFVQ</sequence>
<dbReference type="Ensembl" id="ENSCCRT00015041212.1">
    <property type="protein sequence ID" value="ENSCCRP00015039849.1"/>
    <property type="gene ID" value="ENSCCRG00015016581.1"/>
</dbReference>
<evidence type="ECO:0000259" key="2">
    <source>
        <dbReference type="Pfam" id="PF24234"/>
    </source>
</evidence>
<dbReference type="InterPro" id="IPR047549">
    <property type="entry name" value="BICC1_KH-I_rpt1"/>
</dbReference>
<accession>A0A8C1UNI8</accession>
<name>A0A8C1UNI8_CYPCA</name>
<dbReference type="AlphaFoldDB" id="A0A8C1UNI8"/>
<proteinExistence type="predicted"/>
<reference evidence="3" key="1">
    <citation type="submission" date="2025-08" db="UniProtKB">
        <authorList>
            <consortium name="Ensembl"/>
        </authorList>
    </citation>
    <scope>IDENTIFICATION</scope>
</reference>
<evidence type="ECO:0000256" key="1">
    <source>
        <dbReference type="SAM" id="MobiDB-lite"/>
    </source>
</evidence>
<evidence type="ECO:0000313" key="3">
    <source>
        <dbReference type="Ensembl" id="ENSCCRP00015039849.1"/>
    </source>
</evidence>